<feature type="repeat" description="WD" evidence="3">
    <location>
        <begin position="143"/>
        <end position="185"/>
    </location>
</feature>
<organism evidence="5 6">
    <name type="scientific">Lachancea meyersii CBS 8951</name>
    <dbReference type="NCBI Taxonomy" id="1266667"/>
    <lineage>
        <taxon>Eukaryota</taxon>
        <taxon>Fungi</taxon>
        <taxon>Dikarya</taxon>
        <taxon>Ascomycota</taxon>
        <taxon>Saccharomycotina</taxon>
        <taxon>Saccharomycetes</taxon>
        <taxon>Saccharomycetales</taxon>
        <taxon>Saccharomycetaceae</taxon>
        <taxon>Lachancea</taxon>
    </lineage>
</organism>
<keyword evidence="6" id="KW-1185">Reference proteome</keyword>
<evidence type="ECO:0000313" key="5">
    <source>
        <dbReference type="EMBL" id="SCV00907.1"/>
    </source>
</evidence>
<sequence length="406" mass="45272">MSYSKLSSIAFGEDNWCLRMQPIYNRGLLTALSNGTVQIIDWNINKVVNSFQAHETPINDMKLINGDTLNATLAATAAEDSVKIFDVRSQELVATLKNEKSAPFVSLDSRHDILACGTELSGVDAELHLYDVRQWQQPVRSLVDSHHDDITTIKFHPSDPNVLLSGSTDGYVNVYDLTQDEEDDALHQVINFASIHTCGWSSPNRIYTLSHMETFGIHELNKKQEESTEPKPIEFGDIRKPWDCNYVVDVCPGFIATGKTEEGRGELKLIPFINETVNLGSAITIPHAHGDEVIRDVLVPAPSQELLYSCGEDGRVNVWKSSSGPVNVPTEFWPYSQAMDMFKGELPQVEMAEIDENPDNSPEPSPAPSQTFKKRKSKDKKKAPKGSKGASKSFKNASKHHRFQPY</sequence>
<dbReference type="PROSITE" id="PS50082">
    <property type="entry name" value="WD_REPEATS_2"/>
    <property type="match status" value="1"/>
</dbReference>
<evidence type="ECO:0000256" key="3">
    <source>
        <dbReference type="PROSITE-ProRule" id="PRU00221"/>
    </source>
</evidence>
<dbReference type="EMBL" id="LT598484">
    <property type="protein sequence ID" value="SCV00907.1"/>
    <property type="molecule type" value="Genomic_DNA"/>
</dbReference>
<dbReference type="InterPro" id="IPR039328">
    <property type="entry name" value="WDR89"/>
</dbReference>
<feature type="region of interest" description="Disordered" evidence="4">
    <location>
        <begin position="353"/>
        <end position="406"/>
    </location>
</feature>
<dbReference type="SUPFAM" id="SSF50978">
    <property type="entry name" value="WD40 repeat-like"/>
    <property type="match status" value="1"/>
</dbReference>
<dbReference type="InterPro" id="IPR001680">
    <property type="entry name" value="WD40_rpt"/>
</dbReference>
<dbReference type="Proteomes" id="UP000191144">
    <property type="component" value="Chromosome G"/>
</dbReference>
<dbReference type="PANTHER" id="PTHR22889">
    <property type="entry name" value="WD REPEAT-CONTAINING PROTEIN 89"/>
    <property type="match status" value="1"/>
</dbReference>
<dbReference type="OrthoDB" id="25131at2759"/>
<reference evidence="6" key="1">
    <citation type="submission" date="2016-03" db="EMBL/GenBank/DDBJ databases">
        <authorList>
            <person name="Devillers Hugo."/>
        </authorList>
    </citation>
    <scope>NUCLEOTIDE SEQUENCE [LARGE SCALE GENOMIC DNA]</scope>
</reference>
<proteinExistence type="predicted"/>
<keyword evidence="1 3" id="KW-0853">WD repeat</keyword>
<evidence type="ECO:0000256" key="2">
    <source>
        <dbReference type="ARBA" id="ARBA00022737"/>
    </source>
</evidence>
<protein>
    <submittedName>
        <fullName evidence="5">LAME_0G12772g1_1</fullName>
    </submittedName>
</protein>
<evidence type="ECO:0000256" key="1">
    <source>
        <dbReference type="ARBA" id="ARBA00022574"/>
    </source>
</evidence>
<gene>
    <name evidence="5" type="ORF">LAME_0G12772G</name>
</gene>
<dbReference type="AlphaFoldDB" id="A0A1G4K9V3"/>
<dbReference type="InterPro" id="IPR015943">
    <property type="entry name" value="WD40/YVTN_repeat-like_dom_sf"/>
</dbReference>
<dbReference type="PROSITE" id="PS50294">
    <property type="entry name" value="WD_REPEATS_REGION"/>
    <property type="match status" value="1"/>
</dbReference>
<dbReference type="SMART" id="SM00320">
    <property type="entry name" value="WD40"/>
    <property type="match status" value="4"/>
</dbReference>
<dbReference type="Pfam" id="PF00400">
    <property type="entry name" value="WD40"/>
    <property type="match status" value="2"/>
</dbReference>
<dbReference type="Gene3D" id="2.130.10.10">
    <property type="entry name" value="YVTN repeat-like/Quinoprotein amine dehydrogenase"/>
    <property type="match status" value="1"/>
</dbReference>
<accession>A0A1G4K9V3</accession>
<name>A0A1G4K9V3_9SACH</name>
<evidence type="ECO:0000313" key="6">
    <source>
        <dbReference type="Proteomes" id="UP000191144"/>
    </source>
</evidence>
<feature type="compositionally biased region" description="Low complexity" evidence="4">
    <location>
        <begin position="386"/>
        <end position="396"/>
    </location>
</feature>
<feature type="compositionally biased region" description="Basic residues" evidence="4">
    <location>
        <begin position="372"/>
        <end position="385"/>
    </location>
</feature>
<dbReference type="InterPro" id="IPR036322">
    <property type="entry name" value="WD40_repeat_dom_sf"/>
</dbReference>
<evidence type="ECO:0000256" key="4">
    <source>
        <dbReference type="SAM" id="MobiDB-lite"/>
    </source>
</evidence>
<keyword evidence="2" id="KW-0677">Repeat</keyword>
<feature type="compositionally biased region" description="Basic residues" evidence="4">
    <location>
        <begin position="397"/>
        <end position="406"/>
    </location>
</feature>
<dbReference type="PANTHER" id="PTHR22889:SF0">
    <property type="entry name" value="WD REPEAT-CONTAINING PROTEIN 89"/>
    <property type="match status" value="1"/>
</dbReference>